<protein>
    <submittedName>
        <fullName evidence="1">Uncharacterized protein</fullName>
    </submittedName>
</protein>
<organism evidence="1">
    <name type="scientific">Cucumis melo</name>
    <name type="common">Muskmelon</name>
    <dbReference type="NCBI Taxonomy" id="3656"/>
    <lineage>
        <taxon>Eukaryota</taxon>
        <taxon>Viridiplantae</taxon>
        <taxon>Streptophyta</taxon>
        <taxon>Embryophyta</taxon>
        <taxon>Tracheophyta</taxon>
        <taxon>Spermatophyta</taxon>
        <taxon>Magnoliopsida</taxon>
        <taxon>eudicotyledons</taxon>
        <taxon>Gunneridae</taxon>
        <taxon>Pentapetalae</taxon>
        <taxon>rosids</taxon>
        <taxon>fabids</taxon>
        <taxon>Cucurbitales</taxon>
        <taxon>Cucurbitaceae</taxon>
        <taxon>Benincaseae</taxon>
        <taxon>Cucumis</taxon>
    </lineage>
</organism>
<name>A0A9I9EA58_CUCME</name>
<proteinExistence type="predicted"/>
<reference evidence="1" key="1">
    <citation type="submission" date="2023-03" db="UniProtKB">
        <authorList>
            <consortium name="EnsemblPlants"/>
        </authorList>
    </citation>
    <scope>IDENTIFICATION</scope>
</reference>
<dbReference type="EnsemblPlants" id="MELO3C030770.2.1">
    <property type="protein sequence ID" value="MELO3C030770.2.1"/>
    <property type="gene ID" value="MELO3C030770.2"/>
</dbReference>
<accession>A0A9I9EA58</accession>
<evidence type="ECO:0000313" key="1">
    <source>
        <dbReference type="EnsemblPlants" id="MELO3C030770.2.1"/>
    </source>
</evidence>
<sequence>MCDRSLNVHGSGGDRWMGQRRNGVIGVLKNVVALYEAAMELKKEVMEWHLCTEDSGQCYSKNMGIDLLCLGNIFRDLKEYEGLKTKSRDESLSSYLNEDVTLPCIQKNPTKCNKTEQWSSDKLVQMEKKTRSLNCESLTRVQ</sequence>
<dbReference type="Gramene" id="MELO3C030770.2.1">
    <property type="protein sequence ID" value="MELO3C030770.2.1"/>
    <property type="gene ID" value="MELO3C030770.2"/>
</dbReference>
<dbReference type="AlphaFoldDB" id="A0A9I9EA58"/>